<dbReference type="SUPFAM" id="SSF90123">
    <property type="entry name" value="ABC transporter transmembrane region"/>
    <property type="match status" value="1"/>
</dbReference>
<organism evidence="10 11">
    <name type="scientific">Lacticaseibacillus hegangensis</name>
    <dbReference type="NCBI Taxonomy" id="2486010"/>
    <lineage>
        <taxon>Bacteria</taxon>
        <taxon>Bacillati</taxon>
        <taxon>Bacillota</taxon>
        <taxon>Bacilli</taxon>
        <taxon>Lactobacillales</taxon>
        <taxon>Lactobacillaceae</taxon>
        <taxon>Lacticaseibacillus</taxon>
    </lineage>
</organism>
<dbReference type="InterPro" id="IPR011527">
    <property type="entry name" value="ABC1_TM_dom"/>
</dbReference>
<dbReference type="InterPro" id="IPR039421">
    <property type="entry name" value="Type_1_exporter"/>
</dbReference>
<comment type="caution">
    <text evidence="10">The sequence shown here is derived from an EMBL/GenBank/DDBJ whole genome shotgun (WGS) entry which is preliminary data.</text>
</comment>
<evidence type="ECO:0000256" key="6">
    <source>
        <dbReference type="ARBA" id="ARBA00023136"/>
    </source>
</evidence>
<dbReference type="PROSITE" id="PS50893">
    <property type="entry name" value="ABC_TRANSPORTER_2"/>
    <property type="match status" value="1"/>
</dbReference>
<keyword evidence="3" id="KW-0547">Nucleotide-binding</keyword>
<feature type="transmembrane region" description="Helical" evidence="7">
    <location>
        <begin position="54"/>
        <end position="84"/>
    </location>
</feature>
<feature type="transmembrane region" description="Helical" evidence="7">
    <location>
        <begin position="272"/>
        <end position="296"/>
    </location>
</feature>
<feature type="domain" description="ABC transmembrane type-1" evidence="9">
    <location>
        <begin position="18"/>
        <end position="298"/>
    </location>
</feature>
<dbReference type="InterPro" id="IPR017871">
    <property type="entry name" value="ABC_transporter-like_CS"/>
</dbReference>
<keyword evidence="5 7" id="KW-1133">Transmembrane helix</keyword>
<evidence type="ECO:0000256" key="5">
    <source>
        <dbReference type="ARBA" id="ARBA00022989"/>
    </source>
</evidence>
<dbReference type="InterPro" id="IPR036640">
    <property type="entry name" value="ABC1_TM_sf"/>
</dbReference>
<name>A0ABW4CWM6_9LACO</name>
<gene>
    <name evidence="10" type="ORF">ACFQ5K_02510</name>
</gene>
<dbReference type="PROSITE" id="PS00211">
    <property type="entry name" value="ABC_TRANSPORTER_1"/>
    <property type="match status" value="1"/>
</dbReference>
<dbReference type="CDD" id="cd18548">
    <property type="entry name" value="ABC_6TM_Tm287_like"/>
    <property type="match status" value="1"/>
</dbReference>
<evidence type="ECO:0000256" key="2">
    <source>
        <dbReference type="ARBA" id="ARBA00022692"/>
    </source>
</evidence>
<dbReference type="Pfam" id="PF00005">
    <property type="entry name" value="ABC_tran"/>
    <property type="match status" value="1"/>
</dbReference>
<dbReference type="Pfam" id="PF00664">
    <property type="entry name" value="ABC_membrane"/>
    <property type="match status" value="1"/>
</dbReference>
<protein>
    <submittedName>
        <fullName evidence="10">ABC transporter ATP-binding protein</fullName>
    </submittedName>
</protein>
<dbReference type="Gene3D" id="3.40.50.300">
    <property type="entry name" value="P-loop containing nucleotide triphosphate hydrolases"/>
    <property type="match status" value="1"/>
</dbReference>
<dbReference type="InterPro" id="IPR027417">
    <property type="entry name" value="P-loop_NTPase"/>
</dbReference>
<keyword evidence="11" id="KW-1185">Reference proteome</keyword>
<dbReference type="InterPro" id="IPR003593">
    <property type="entry name" value="AAA+_ATPase"/>
</dbReference>
<feature type="transmembrane region" description="Helical" evidence="7">
    <location>
        <begin position="235"/>
        <end position="260"/>
    </location>
</feature>
<evidence type="ECO:0000259" key="9">
    <source>
        <dbReference type="PROSITE" id="PS50929"/>
    </source>
</evidence>
<dbReference type="SUPFAM" id="SSF52540">
    <property type="entry name" value="P-loop containing nucleoside triphosphate hydrolases"/>
    <property type="match status" value="1"/>
</dbReference>
<dbReference type="EMBL" id="JBHTOK010000010">
    <property type="protein sequence ID" value="MFD1440267.1"/>
    <property type="molecule type" value="Genomic_DNA"/>
</dbReference>
<sequence>MFKILMQNMHGKVRLTFFLAPLVMLIEVFCDLQQPTMMADIVDSGLAKGDMQFVIKTAALMLMFALIGICAGGGSGVLGNYASLHMGQSLRTKMLTIALNSRAAGGLPPATLITRITNDVTQMQNLVMMMTRGMVRAPMLMLGGVVMSTLVSPRLAPILFVILPVLLVYTLLVMRRSLPFYTDMQGKTDDMNRVMRENLQGAKTIKAFVLEDHQQAQFSETNNALLNSSVRAAMAAVPLAPVIQFLLNLGVVIALAYGGSLDVGGVILDGQIIAFINYMIQITNAMVMTVNIITAFSRAITSATRVQAVLSEQVGEVRVGSAAGAPQDSSVTFDHVSFGYDQSKPILDDISFAVPSGQWLGIIGTTGSGKSTLINLLTRGFDDYTGTIKIGGVDTQQLDLAAVHHKVTVATQDAMLFSGTVRHNLTFGDKVATDAELAAGAHLADADEFIDPLPKRYDAPVEQGGKNFSGGQRQRLNIARAAVPDPDILVFDDATSAVDQTTNARIQQRLVQHRRGRTTLIISQRVANLLQCDQILVMQEGRLSARGTHEELLASSPFYAQLVETQLGGGRSDASDESRS</sequence>
<evidence type="ECO:0000256" key="1">
    <source>
        <dbReference type="ARBA" id="ARBA00004651"/>
    </source>
</evidence>
<keyword evidence="4 10" id="KW-0067">ATP-binding</keyword>
<evidence type="ECO:0000313" key="11">
    <source>
        <dbReference type="Proteomes" id="UP001597212"/>
    </source>
</evidence>
<dbReference type="PANTHER" id="PTHR43394">
    <property type="entry name" value="ATP-DEPENDENT PERMEASE MDL1, MITOCHONDRIAL"/>
    <property type="match status" value="1"/>
</dbReference>
<evidence type="ECO:0000259" key="8">
    <source>
        <dbReference type="PROSITE" id="PS50893"/>
    </source>
</evidence>
<reference evidence="11" key="1">
    <citation type="journal article" date="2019" name="Int. J. Syst. Evol. Microbiol.">
        <title>The Global Catalogue of Microorganisms (GCM) 10K type strain sequencing project: providing services to taxonomists for standard genome sequencing and annotation.</title>
        <authorList>
            <consortium name="The Broad Institute Genomics Platform"/>
            <consortium name="The Broad Institute Genome Sequencing Center for Infectious Disease"/>
            <person name="Wu L."/>
            <person name="Ma J."/>
        </authorList>
    </citation>
    <scope>NUCLEOTIDE SEQUENCE [LARGE SCALE GENOMIC DNA]</scope>
    <source>
        <strain evidence="11">CCM 8912</strain>
    </source>
</reference>
<feature type="domain" description="ABC transporter" evidence="8">
    <location>
        <begin position="331"/>
        <end position="565"/>
    </location>
</feature>
<accession>A0ABW4CWM6</accession>
<evidence type="ECO:0000256" key="4">
    <source>
        <dbReference type="ARBA" id="ARBA00022840"/>
    </source>
</evidence>
<proteinExistence type="predicted"/>
<dbReference type="Proteomes" id="UP001597212">
    <property type="component" value="Unassembled WGS sequence"/>
</dbReference>
<dbReference type="SMART" id="SM00382">
    <property type="entry name" value="AAA"/>
    <property type="match status" value="1"/>
</dbReference>
<dbReference type="PROSITE" id="PS50929">
    <property type="entry name" value="ABC_TM1F"/>
    <property type="match status" value="1"/>
</dbReference>
<comment type="subcellular location">
    <subcellularLocation>
        <location evidence="1">Cell membrane</location>
        <topology evidence="1">Multi-pass membrane protein</topology>
    </subcellularLocation>
</comment>
<evidence type="ECO:0000313" key="10">
    <source>
        <dbReference type="EMBL" id="MFD1440267.1"/>
    </source>
</evidence>
<keyword evidence="2 7" id="KW-0812">Transmembrane</keyword>
<feature type="transmembrane region" description="Helical" evidence="7">
    <location>
        <begin position="133"/>
        <end position="151"/>
    </location>
</feature>
<evidence type="ECO:0000256" key="7">
    <source>
        <dbReference type="SAM" id="Phobius"/>
    </source>
</evidence>
<dbReference type="Gene3D" id="1.20.1560.10">
    <property type="entry name" value="ABC transporter type 1, transmembrane domain"/>
    <property type="match status" value="1"/>
</dbReference>
<dbReference type="PANTHER" id="PTHR43394:SF1">
    <property type="entry name" value="ATP-BINDING CASSETTE SUB-FAMILY B MEMBER 10, MITOCHONDRIAL"/>
    <property type="match status" value="1"/>
</dbReference>
<dbReference type="InterPro" id="IPR003439">
    <property type="entry name" value="ABC_transporter-like_ATP-bd"/>
</dbReference>
<feature type="transmembrane region" description="Helical" evidence="7">
    <location>
        <begin position="157"/>
        <end position="174"/>
    </location>
</feature>
<keyword evidence="6 7" id="KW-0472">Membrane</keyword>
<dbReference type="GO" id="GO:0005524">
    <property type="term" value="F:ATP binding"/>
    <property type="evidence" value="ECO:0007669"/>
    <property type="project" value="UniProtKB-KW"/>
</dbReference>
<dbReference type="RefSeq" id="WP_125755056.1">
    <property type="nucleotide sequence ID" value="NZ_JBHTOK010000010.1"/>
</dbReference>
<evidence type="ECO:0000256" key="3">
    <source>
        <dbReference type="ARBA" id="ARBA00022741"/>
    </source>
</evidence>